<dbReference type="Proteomes" id="UP001225134">
    <property type="component" value="Unassembled WGS sequence"/>
</dbReference>
<name>A0ABT7HJB7_9FUSO</name>
<evidence type="ECO:0008006" key="3">
    <source>
        <dbReference type="Google" id="ProtNLM"/>
    </source>
</evidence>
<evidence type="ECO:0000313" key="1">
    <source>
        <dbReference type="EMBL" id="MDK9580621.1"/>
    </source>
</evidence>
<dbReference type="RefSeq" id="WP_285152915.1">
    <property type="nucleotide sequence ID" value="NZ_JASSPP010000005.1"/>
</dbReference>
<comment type="caution">
    <text evidence="1">The sequence shown here is derived from an EMBL/GenBank/DDBJ whole genome shotgun (WGS) entry which is preliminary data.</text>
</comment>
<gene>
    <name evidence="1" type="ORF">QQA45_03720</name>
</gene>
<sequence>MQHYIQGGETKTQGIRNIYSIINPVLRLGYNRNILKELKLGAELEENFEIRKAIYLPETKEEPRDTDIWAGLKPYINFVAKYKNNFIDYQGRIGYASGLTLAPIITHLENLSHSVKTENKLAINYEINEKSKLNSNLEANIEMPIKHIMLEPINTKLNVDLNFEHKFNDKLNLNLQIKNKLNLKSQKSVLDLDNYSENLKLFGKINYNIHDNLKLINELSYENKTTFNYYIDSDEKKEDISYVRIDSQKQLIFAKGESKFQTLLNRFKLDTKLDYEKKINEQLLLKAGLNLKTTLDLFALRENKIMTYKQDEVESNMEKPKASDYKNLQYNIGGKIEFIPSVGLEYKIMEKLILSSTIANKLEFGRKVVNLITEEDRPDKDSYGYIEKTFGFRSLAPSIEIKLEYRW</sequence>
<proteinExistence type="predicted"/>
<reference evidence="1 2" key="1">
    <citation type="submission" date="2023-06" db="EMBL/GenBank/DDBJ databases">
        <title>Antibody response to the Sneathia vaginalis cytopathogenic toxin A during pregnancy.</title>
        <authorList>
            <person name="Mccoy Z.T."/>
            <person name="Serrano M.G."/>
            <person name="Spaine K."/>
            <person name="Edwards D.J."/>
            <person name="Buck G.A."/>
            <person name="Jefferson K."/>
        </authorList>
    </citation>
    <scope>NUCLEOTIDE SEQUENCE [LARGE SCALE GENOMIC DNA]</scope>
    <source>
        <strain evidence="1 2">CCUG 42621</strain>
    </source>
</reference>
<keyword evidence="2" id="KW-1185">Reference proteome</keyword>
<dbReference type="EMBL" id="JASSPP010000005">
    <property type="protein sequence ID" value="MDK9580621.1"/>
    <property type="molecule type" value="Genomic_DNA"/>
</dbReference>
<organism evidence="1 2">
    <name type="scientific">Sneathia sanguinegens</name>
    <dbReference type="NCBI Taxonomy" id="40543"/>
    <lineage>
        <taxon>Bacteria</taxon>
        <taxon>Fusobacteriati</taxon>
        <taxon>Fusobacteriota</taxon>
        <taxon>Fusobacteriia</taxon>
        <taxon>Fusobacteriales</taxon>
        <taxon>Leptotrichiaceae</taxon>
        <taxon>Sneathia</taxon>
    </lineage>
</organism>
<accession>A0ABT7HJB7</accession>
<evidence type="ECO:0000313" key="2">
    <source>
        <dbReference type="Proteomes" id="UP001225134"/>
    </source>
</evidence>
<protein>
    <recommendedName>
        <fullName evidence="3">TonB-dependent receptor-like beta-barrel domain-containing protein</fullName>
    </recommendedName>
</protein>